<accession>A0A7X5QQW9</accession>
<evidence type="ECO:0000313" key="3">
    <source>
        <dbReference type="Proteomes" id="UP000547931"/>
    </source>
</evidence>
<sequence length="90" mass="10639">MSKGEWIMDLYQRLNKTFFNSCSTIDKSWQKRKRTIDTKLIVLFLMKIISGKIIMDMLISSMKYGMTAFMKIYLYLSAVLFQPHQCAKPE</sequence>
<reference evidence="2 3" key="1">
    <citation type="submission" date="2018-02" db="EMBL/GenBank/DDBJ databases">
        <authorList>
            <person name="Machado R.A."/>
        </authorList>
    </citation>
    <scope>NUCLEOTIDE SEQUENCE [LARGE SCALE GENOMIC DNA]</scope>
    <source>
        <strain evidence="2 3">DSM 23271</strain>
    </source>
</reference>
<keyword evidence="1" id="KW-0472">Membrane</keyword>
<evidence type="ECO:0000313" key="2">
    <source>
        <dbReference type="EMBL" id="NHB98902.1"/>
    </source>
</evidence>
<dbReference type="EMBL" id="PUJV01000158">
    <property type="protein sequence ID" value="NHB98902.1"/>
    <property type="molecule type" value="Genomic_DNA"/>
</dbReference>
<keyword evidence="1" id="KW-0812">Transmembrane</keyword>
<evidence type="ECO:0000256" key="1">
    <source>
        <dbReference type="SAM" id="Phobius"/>
    </source>
</evidence>
<organism evidence="2 3">
    <name type="scientific">Photorhabdus stackebrandtii</name>
    <dbReference type="NCBI Taxonomy" id="1123042"/>
    <lineage>
        <taxon>Bacteria</taxon>
        <taxon>Pseudomonadati</taxon>
        <taxon>Pseudomonadota</taxon>
        <taxon>Gammaproteobacteria</taxon>
        <taxon>Enterobacterales</taxon>
        <taxon>Morganellaceae</taxon>
        <taxon>Photorhabdus</taxon>
    </lineage>
</organism>
<comment type="caution">
    <text evidence="2">The sequence shown here is derived from an EMBL/GenBank/DDBJ whole genome shotgun (WGS) entry which is preliminary data.</text>
</comment>
<proteinExistence type="predicted"/>
<feature type="transmembrane region" description="Helical" evidence="1">
    <location>
        <begin position="40"/>
        <end position="58"/>
    </location>
</feature>
<protein>
    <submittedName>
        <fullName evidence="2">Uncharacterized protein</fullName>
    </submittedName>
</protein>
<dbReference type="Proteomes" id="UP000547931">
    <property type="component" value="Unassembled WGS sequence"/>
</dbReference>
<gene>
    <name evidence="2" type="ORF">C5470_22430</name>
</gene>
<name>A0A7X5QQW9_9GAMM</name>
<keyword evidence="1" id="KW-1133">Transmembrane helix</keyword>
<dbReference type="AlphaFoldDB" id="A0A7X5QQW9"/>
<keyword evidence="3" id="KW-1185">Reference proteome</keyword>